<keyword evidence="6" id="KW-1185">Reference proteome</keyword>
<evidence type="ECO:0000256" key="2">
    <source>
        <dbReference type="ARBA" id="ARBA00023043"/>
    </source>
</evidence>
<feature type="chain" id="PRO_5012070075" evidence="4">
    <location>
        <begin position="19"/>
        <end position="486"/>
    </location>
</feature>
<feature type="signal peptide" evidence="4">
    <location>
        <begin position="1"/>
        <end position="18"/>
    </location>
</feature>
<dbReference type="PANTHER" id="PTHR24198">
    <property type="entry name" value="ANKYRIN REPEAT AND PROTEIN KINASE DOMAIN-CONTAINING PROTEIN"/>
    <property type="match status" value="1"/>
</dbReference>
<feature type="repeat" description="ANK" evidence="3">
    <location>
        <begin position="428"/>
        <end position="461"/>
    </location>
</feature>
<dbReference type="OrthoDB" id="2575953at2"/>
<dbReference type="EMBL" id="FQTW01000009">
    <property type="protein sequence ID" value="SHE94392.1"/>
    <property type="molecule type" value="Genomic_DNA"/>
</dbReference>
<name>A0A1M4XMF3_9FLAO</name>
<evidence type="ECO:0000256" key="4">
    <source>
        <dbReference type="SAM" id="SignalP"/>
    </source>
</evidence>
<dbReference type="RefSeq" id="WP_073193539.1">
    <property type="nucleotide sequence ID" value="NZ_FQTW01000009.1"/>
</dbReference>
<protein>
    <submittedName>
        <fullName evidence="5">Ankyrin repeat</fullName>
    </submittedName>
</protein>
<dbReference type="PROSITE" id="PS50088">
    <property type="entry name" value="ANK_REPEAT"/>
    <property type="match status" value="4"/>
</dbReference>
<dbReference type="Proteomes" id="UP000184462">
    <property type="component" value="Unassembled WGS sequence"/>
</dbReference>
<keyword evidence="2 3" id="KW-0040">ANK repeat</keyword>
<evidence type="ECO:0000313" key="5">
    <source>
        <dbReference type="EMBL" id="SHE94392.1"/>
    </source>
</evidence>
<sequence>MRFILLVVALSFSCLTQASNPLMQRDYWKSKPELKQLKAEINRGHDATALNQHGFDALTWAILENANFEVLDYLIQLEGNTIDKLTHDGRTYLFWAVYKNNLKFSEQLIKMGAKVNLVDDTGHTPVTFAAVGGTINPSLYELLKANGANLKKPHRSGAQVHLLLMPSIKQINDLNYFLDQGLSLKAKDHQGNTAIHYAAKKGNLSIIEYLVEKGLKVKAINENNETALFFAARGARGHTNDLKFFKHLIDLGLDPLQRNSQDQTILHPLAARSNQVDLITWLVEKGLEPQLKDQNKHTPLWYAAKHNSANVVKTLLQYNSNQENYNDKLQPLLEVATRYNSAEIVKLLLDSESLESEKMGTNPRLGHQLFQSNKDLKAKYELLKSLIEYDTIDEDGNTLFHLAVEAKDSFLVNIAHQHGVPLNQKNKEGLTPLQLAVMTFKSTDPIKQLIQYGAKTDVKTDFGESLYDLAQQNEELTNDSINFLKS</sequence>
<dbReference type="PROSITE" id="PS50297">
    <property type="entry name" value="ANK_REP_REGION"/>
    <property type="match status" value="2"/>
</dbReference>
<reference evidence="5 6" key="1">
    <citation type="submission" date="2016-11" db="EMBL/GenBank/DDBJ databases">
        <authorList>
            <person name="Jaros S."/>
            <person name="Januszkiewicz K."/>
            <person name="Wedrychowicz H."/>
        </authorList>
    </citation>
    <scope>NUCLEOTIDE SEQUENCE [LARGE SCALE GENOMIC DNA]</scope>
    <source>
        <strain evidence="5 6">DSM 25661</strain>
    </source>
</reference>
<proteinExistence type="predicted"/>
<dbReference type="AlphaFoldDB" id="A0A1M4XMF3"/>
<feature type="repeat" description="ANK" evidence="3">
    <location>
        <begin position="190"/>
        <end position="222"/>
    </location>
</feature>
<dbReference type="SUPFAM" id="SSF48403">
    <property type="entry name" value="Ankyrin repeat"/>
    <property type="match status" value="2"/>
</dbReference>
<dbReference type="PANTHER" id="PTHR24198:SF165">
    <property type="entry name" value="ANKYRIN REPEAT-CONTAINING PROTEIN-RELATED"/>
    <property type="match status" value="1"/>
</dbReference>
<feature type="repeat" description="ANK" evidence="3">
    <location>
        <begin position="88"/>
        <end position="120"/>
    </location>
</feature>
<evidence type="ECO:0000313" key="6">
    <source>
        <dbReference type="Proteomes" id="UP000184462"/>
    </source>
</evidence>
<organism evidence="5 6">
    <name type="scientific">Psychroflexus salarius</name>
    <dbReference type="NCBI Taxonomy" id="1155689"/>
    <lineage>
        <taxon>Bacteria</taxon>
        <taxon>Pseudomonadati</taxon>
        <taxon>Bacteroidota</taxon>
        <taxon>Flavobacteriia</taxon>
        <taxon>Flavobacteriales</taxon>
        <taxon>Flavobacteriaceae</taxon>
        <taxon>Psychroflexus</taxon>
    </lineage>
</organism>
<evidence type="ECO:0000256" key="1">
    <source>
        <dbReference type="ARBA" id="ARBA00022737"/>
    </source>
</evidence>
<dbReference type="SMART" id="SM00248">
    <property type="entry name" value="ANK"/>
    <property type="match status" value="10"/>
</dbReference>
<feature type="repeat" description="ANK" evidence="3">
    <location>
        <begin position="295"/>
        <end position="327"/>
    </location>
</feature>
<dbReference type="InterPro" id="IPR002110">
    <property type="entry name" value="Ankyrin_rpt"/>
</dbReference>
<evidence type="ECO:0000256" key="3">
    <source>
        <dbReference type="PROSITE-ProRule" id="PRU00023"/>
    </source>
</evidence>
<keyword evidence="1" id="KW-0677">Repeat</keyword>
<gene>
    <name evidence="5" type="ORF">SAMN05444278_10970</name>
</gene>
<dbReference type="InterPro" id="IPR036770">
    <property type="entry name" value="Ankyrin_rpt-contain_sf"/>
</dbReference>
<accession>A0A1M4XMF3</accession>
<dbReference type="Gene3D" id="1.25.40.20">
    <property type="entry name" value="Ankyrin repeat-containing domain"/>
    <property type="match status" value="4"/>
</dbReference>
<dbReference type="Pfam" id="PF12796">
    <property type="entry name" value="Ank_2"/>
    <property type="match status" value="4"/>
</dbReference>
<keyword evidence="4" id="KW-0732">Signal</keyword>
<dbReference type="STRING" id="1155689.SAMN05444278_10970"/>